<comment type="caution">
    <text evidence="1">The sequence shown here is derived from an EMBL/GenBank/DDBJ whole genome shotgun (WGS) entry which is preliminary data.</text>
</comment>
<reference evidence="1 2" key="1">
    <citation type="journal article" date="2015" name="Genome Biol.">
        <title>Comparative genomics of Steinernema reveals deeply conserved gene regulatory networks.</title>
        <authorList>
            <person name="Dillman A.R."/>
            <person name="Macchietto M."/>
            <person name="Porter C.F."/>
            <person name="Rogers A."/>
            <person name="Williams B."/>
            <person name="Antoshechkin I."/>
            <person name="Lee M.M."/>
            <person name="Goodwin Z."/>
            <person name="Lu X."/>
            <person name="Lewis E.E."/>
            <person name="Goodrich-Blair H."/>
            <person name="Stock S.P."/>
            <person name="Adams B.J."/>
            <person name="Sternberg P.W."/>
            <person name="Mortazavi A."/>
        </authorList>
    </citation>
    <scope>NUCLEOTIDE SEQUENCE [LARGE SCALE GENOMIC DNA]</scope>
    <source>
        <strain evidence="1 2">ALL</strain>
    </source>
</reference>
<protein>
    <submittedName>
        <fullName evidence="1">Uncharacterized protein</fullName>
    </submittedName>
</protein>
<dbReference type="EMBL" id="AZBU02000001">
    <property type="protein sequence ID" value="TMS33498.1"/>
    <property type="molecule type" value="Genomic_DNA"/>
</dbReference>
<evidence type="ECO:0000313" key="1">
    <source>
        <dbReference type="EMBL" id="TMS33498.1"/>
    </source>
</evidence>
<keyword evidence="2" id="KW-1185">Reference proteome</keyword>
<reference evidence="1 2" key="2">
    <citation type="journal article" date="2019" name="G3 (Bethesda)">
        <title>Hybrid Assembly of the Genome of the Entomopathogenic Nematode Steinernema carpocapsae Identifies the X-Chromosome.</title>
        <authorList>
            <person name="Serra L."/>
            <person name="Macchietto M."/>
            <person name="Macias-Munoz A."/>
            <person name="McGill C.J."/>
            <person name="Rodriguez I.M."/>
            <person name="Rodriguez B."/>
            <person name="Murad R."/>
            <person name="Mortazavi A."/>
        </authorList>
    </citation>
    <scope>NUCLEOTIDE SEQUENCE [LARGE SCALE GENOMIC DNA]</scope>
    <source>
        <strain evidence="1 2">ALL</strain>
    </source>
</reference>
<dbReference type="AlphaFoldDB" id="A0A4U8UPP3"/>
<organism evidence="1 2">
    <name type="scientific">Steinernema carpocapsae</name>
    <name type="common">Entomopathogenic nematode</name>
    <dbReference type="NCBI Taxonomy" id="34508"/>
    <lineage>
        <taxon>Eukaryota</taxon>
        <taxon>Metazoa</taxon>
        <taxon>Ecdysozoa</taxon>
        <taxon>Nematoda</taxon>
        <taxon>Chromadorea</taxon>
        <taxon>Rhabditida</taxon>
        <taxon>Tylenchina</taxon>
        <taxon>Panagrolaimomorpha</taxon>
        <taxon>Strongyloidoidea</taxon>
        <taxon>Steinernematidae</taxon>
        <taxon>Steinernema</taxon>
    </lineage>
</organism>
<proteinExistence type="predicted"/>
<evidence type="ECO:0000313" key="2">
    <source>
        <dbReference type="Proteomes" id="UP000298663"/>
    </source>
</evidence>
<gene>
    <name evidence="1" type="ORF">L596_001232</name>
</gene>
<dbReference type="Proteomes" id="UP000298663">
    <property type="component" value="Unassembled WGS sequence"/>
</dbReference>
<accession>A0A4U8UPP3</accession>
<name>A0A4U8UPP3_STECR</name>
<sequence length="156" mass="17818">MCAHTERFLFAKHYGHESGGLSLKRSSLGVIEWMTYRKRRKGHEWRWPGSPVARMTRANQAHTYTGQAVCTADSHQQLRSDSVLTKGLDTEHETNRLEKPDMASGAWLPRSSVPLAKVQRPIKHLRRTDATLKKLLLFTMKTGVENELWAQLTPGR</sequence>